<dbReference type="FunFam" id="2.60.40.2690:FF:000007">
    <property type="entry name" value="Zinc-finger of C2H2 type"/>
    <property type="match status" value="1"/>
</dbReference>
<dbReference type="OMA" id="PFIRIVS"/>
<evidence type="ECO:0000259" key="10">
    <source>
        <dbReference type="PROSITE" id="PS00028"/>
    </source>
</evidence>
<dbReference type="Pfam" id="PF16835">
    <property type="entry name" value="SF3A2"/>
    <property type="match status" value="1"/>
</dbReference>
<dbReference type="Pfam" id="PF12874">
    <property type="entry name" value="zf-met"/>
    <property type="match status" value="1"/>
</dbReference>
<dbReference type="PANTHER" id="PTHR23205:SF0">
    <property type="entry name" value="SPLICING FACTOR 3A SUBUNIT 2"/>
    <property type="match status" value="1"/>
</dbReference>
<dbReference type="AlphaFoldDB" id="A0A0N0P4I8"/>
<dbReference type="InterPro" id="IPR003604">
    <property type="entry name" value="Matrin/U1-like-C_Znf_C2H2"/>
</dbReference>
<protein>
    <recommendedName>
        <fullName evidence="10">C2H2-type domain-containing protein</fullName>
    </recommendedName>
</protein>
<dbReference type="SMART" id="SM00451">
    <property type="entry name" value="ZnF_U1"/>
    <property type="match status" value="1"/>
</dbReference>
<dbReference type="InterPro" id="IPR052092">
    <property type="entry name" value="SF3A2"/>
</dbReference>
<sequence>MASPPSMGSINIYDPIEVARANPYFKRNHMGQVTCTLCGIYCTEENNFLKHIAGKTHSLQLERRQHKELRHLREQEEERRNAEAQERARKEEALLALSTGQSSTGASSSSAAGAATGGAAGAANAAAAAAKARFGTPLFSFRTEHDAIAFRTKVWIDVMFPQAEEGTRPLHRWLSAREQHVEKPADAYFLYLLFACEGYATISLKFPSQATRSEAGDVLEEADGSYTEAYMCSWDPLRKVYSMFFVLSR</sequence>
<keyword evidence="7" id="KW-0508">mRNA splicing</keyword>
<dbReference type="GO" id="GO:0005686">
    <property type="term" value="C:U2 snRNP"/>
    <property type="evidence" value="ECO:0007669"/>
    <property type="project" value="TreeGrafter"/>
</dbReference>
<reference evidence="11 12" key="1">
    <citation type="journal article" date="2015" name="PLoS Pathog.">
        <title>Leptomonas seymouri: Adaptations to the Dixenous Life Cycle Analyzed by Genome Sequencing, Transcriptome Profiling and Co-infection with Leishmania donovani.</title>
        <authorList>
            <person name="Kraeva N."/>
            <person name="Butenko A."/>
            <person name="Hlavacova J."/>
            <person name="Kostygov A."/>
            <person name="Myskova J."/>
            <person name="Grybchuk D."/>
            <person name="Lestinova T."/>
            <person name="Votypka J."/>
            <person name="Volf P."/>
            <person name="Opperdoes F."/>
            <person name="Flegontov P."/>
            <person name="Lukes J."/>
            <person name="Yurchenko V."/>
        </authorList>
    </citation>
    <scope>NUCLEOTIDE SEQUENCE [LARGE SCALE GENOMIC DNA]</scope>
    <source>
        <strain evidence="11 12">ATCC 30220</strain>
    </source>
</reference>
<dbReference type="VEuPathDB" id="TriTrypDB:Lsey_0193_0120"/>
<dbReference type="EMBL" id="LJSK01000193">
    <property type="protein sequence ID" value="KPI85349.1"/>
    <property type="molecule type" value="Genomic_DNA"/>
</dbReference>
<dbReference type="InterPro" id="IPR036236">
    <property type="entry name" value="Znf_C2H2_sf"/>
</dbReference>
<dbReference type="GO" id="GO:0000245">
    <property type="term" value="P:spliceosomal complex assembly"/>
    <property type="evidence" value="ECO:0007669"/>
    <property type="project" value="TreeGrafter"/>
</dbReference>
<evidence type="ECO:0000256" key="6">
    <source>
        <dbReference type="ARBA" id="ARBA00022833"/>
    </source>
</evidence>
<dbReference type="GO" id="GO:0003676">
    <property type="term" value="F:nucleic acid binding"/>
    <property type="evidence" value="ECO:0007669"/>
    <property type="project" value="InterPro"/>
</dbReference>
<dbReference type="SUPFAM" id="SSF57667">
    <property type="entry name" value="beta-beta-alpha zinc fingers"/>
    <property type="match status" value="1"/>
</dbReference>
<evidence type="ECO:0000256" key="8">
    <source>
        <dbReference type="ARBA" id="ARBA00023242"/>
    </source>
</evidence>
<comment type="similarity">
    <text evidence="1">Belongs to the SF3A2 family.</text>
</comment>
<feature type="domain" description="C2H2-type" evidence="10">
    <location>
        <begin position="35"/>
        <end position="57"/>
    </location>
</feature>
<dbReference type="Proteomes" id="UP000038009">
    <property type="component" value="Unassembled WGS sequence"/>
</dbReference>
<feature type="region of interest" description="Disordered" evidence="9">
    <location>
        <begin position="70"/>
        <end position="89"/>
    </location>
</feature>
<evidence type="ECO:0000313" key="11">
    <source>
        <dbReference type="EMBL" id="KPI85349.1"/>
    </source>
</evidence>
<keyword evidence="4" id="KW-0747">Spliceosome</keyword>
<proteinExistence type="inferred from homology"/>
<dbReference type="GO" id="GO:0071004">
    <property type="term" value="C:U2-type prespliceosome"/>
    <property type="evidence" value="ECO:0007669"/>
    <property type="project" value="TreeGrafter"/>
</dbReference>
<evidence type="ECO:0000256" key="3">
    <source>
        <dbReference type="ARBA" id="ARBA00022723"/>
    </source>
</evidence>
<name>A0A0N0P4I8_LEPSE</name>
<evidence type="ECO:0000256" key="9">
    <source>
        <dbReference type="SAM" id="MobiDB-lite"/>
    </source>
</evidence>
<dbReference type="GO" id="GO:0071013">
    <property type="term" value="C:catalytic step 2 spliceosome"/>
    <property type="evidence" value="ECO:0007669"/>
    <property type="project" value="TreeGrafter"/>
</dbReference>
<dbReference type="Gene3D" id="2.60.40.2690">
    <property type="match status" value="1"/>
</dbReference>
<dbReference type="PROSITE" id="PS00028">
    <property type="entry name" value="ZINC_FINGER_C2H2_1"/>
    <property type="match status" value="1"/>
</dbReference>
<evidence type="ECO:0000313" key="12">
    <source>
        <dbReference type="Proteomes" id="UP000038009"/>
    </source>
</evidence>
<keyword evidence="3" id="KW-0479">Metal-binding</keyword>
<evidence type="ECO:0000256" key="2">
    <source>
        <dbReference type="ARBA" id="ARBA00022664"/>
    </source>
</evidence>
<keyword evidence="8" id="KW-0539">Nucleus</keyword>
<keyword evidence="6" id="KW-0862">Zinc</keyword>
<dbReference type="InterPro" id="IPR013087">
    <property type="entry name" value="Znf_C2H2_type"/>
</dbReference>
<evidence type="ECO:0000256" key="5">
    <source>
        <dbReference type="ARBA" id="ARBA00022771"/>
    </source>
</evidence>
<keyword evidence="5" id="KW-0863">Zinc-finger</keyword>
<dbReference type="GO" id="GO:0008270">
    <property type="term" value="F:zinc ion binding"/>
    <property type="evidence" value="ECO:0007669"/>
    <property type="project" value="UniProtKB-KW"/>
</dbReference>
<dbReference type="InterPro" id="IPR031781">
    <property type="entry name" value="SF3A2_dom"/>
</dbReference>
<accession>A0A0N0P4I8</accession>
<comment type="caution">
    <text evidence="11">The sequence shown here is derived from an EMBL/GenBank/DDBJ whole genome shotgun (WGS) entry which is preliminary data.</text>
</comment>
<dbReference type="OrthoDB" id="10250970at2759"/>
<dbReference type="PANTHER" id="PTHR23205">
    <property type="entry name" value="SPLICING FACTOR 3A SUBUNIT 2"/>
    <property type="match status" value="1"/>
</dbReference>
<gene>
    <name evidence="11" type="ORF">ABL78_5604</name>
</gene>
<evidence type="ECO:0000256" key="4">
    <source>
        <dbReference type="ARBA" id="ARBA00022728"/>
    </source>
</evidence>
<evidence type="ECO:0000256" key="1">
    <source>
        <dbReference type="ARBA" id="ARBA00008995"/>
    </source>
</evidence>
<organism evidence="11 12">
    <name type="scientific">Leptomonas seymouri</name>
    <dbReference type="NCBI Taxonomy" id="5684"/>
    <lineage>
        <taxon>Eukaryota</taxon>
        <taxon>Discoba</taxon>
        <taxon>Euglenozoa</taxon>
        <taxon>Kinetoplastea</taxon>
        <taxon>Metakinetoplastina</taxon>
        <taxon>Trypanosomatida</taxon>
        <taxon>Trypanosomatidae</taxon>
        <taxon>Leishmaniinae</taxon>
        <taxon>Leptomonas</taxon>
    </lineage>
</organism>
<keyword evidence="2" id="KW-0507">mRNA processing</keyword>
<keyword evidence="12" id="KW-1185">Reference proteome</keyword>
<evidence type="ECO:0000256" key="7">
    <source>
        <dbReference type="ARBA" id="ARBA00023187"/>
    </source>
</evidence>